<sequence length="306" mass="33999">MQSIELVKELRELRKSLLLRQCAAFIECLRPRQWSKNGLVFAALLFSIAQVSLVQWLDAAMAFLLFCLVSGGVYVINDYIDREKDRLHPDKAKRPIASGRLHPRAGLGGGILILLIAIGLSFYKDTAFGGIVLLYFMSSLAYSVWLKHLIIIDVMTIAGGFVLRAVAGGIVIDRLVTAWFALCTLLLALFLAIGKRRQEVFLLADSRGGHRQVLQDYSIEFLDQLNGIVTTAVIMSYALYTISGGKPVELMGTVPFVIYGMFRYLYLVHSRNQGGAPEKVLFEDRPLLAAVLLWAVSVAGIQYIWG</sequence>
<evidence type="ECO:0000256" key="5">
    <source>
        <dbReference type="SAM" id="Phobius"/>
    </source>
</evidence>
<feature type="transmembrane region" description="Helical" evidence="5">
    <location>
        <begin position="248"/>
        <end position="266"/>
    </location>
</feature>
<name>A0A498RCM5_9FIRM</name>
<dbReference type="Pfam" id="PF01040">
    <property type="entry name" value="UbiA"/>
    <property type="match status" value="1"/>
</dbReference>
<keyword evidence="2 5" id="KW-0812">Transmembrane</keyword>
<dbReference type="CDD" id="cd13963">
    <property type="entry name" value="PT_UbiA_2"/>
    <property type="match status" value="1"/>
</dbReference>
<evidence type="ECO:0000256" key="3">
    <source>
        <dbReference type="ARBA" id="ARBA00022989"/>
    </source>
</evidence>
<dbReference type="InterPro" id="IPR044878">
    <property type="entry name" value="UbiA_sf"/>
</dbReference>
<keyword evidence="3 5" id="KW-1133">Transmembrane helix</keyword>
<evidence type="ECO:0000256" key="1">
    <source>
        <dbReference type="ARBA" id="ARBA00004141"/>
    </source>
</evidence>
<accession>A0A498RCM5</accession>
<feature type="transmembrane region" description="Helical" evidence="5">
    <location>
        <begin position="178"/>
        <end position="194"/>
    </location>
</feature>
<evidence type="ECO:0008006" key="8">
    <source>
        <dbReference type="Google" id="ProtNLM"/>
    </source>
</evidence>
<dbReference type="GO" id="GO:0016765">
    <property type="term" value="F:transferase activity, transferring alkyl or aryl (other than methyl) groups"/>
    <property type="evidence" value="ECO:0007669"/>
    <property type="project" value="InterPro"/>
</dbReference>
<feature type="transmembrane region" description="Helical" evidence="5">
    <location>
        <begin position="221"/>
        <end position="242"/>
    </location>
</feature>
<feature type="transmembrane region" description="Helical" evidence="5">
    <location>
        <begin position="63"/>
        <end position="80"/>
    </location>
</feature>
<keyword evidence="7" id="KW-1185">Reference proteome</keyword>
<evidence type="ECO:0000256" key="2">
    <source>
        <dbReference type="ARBA" id="ARBA00022692"/>
    </source>
</evidence>
<comment type="subcellular location">
    <subcellularLocation>
        <location evidence="1">Membrane</location>
        <topology evidence="1">Multi-pass membrane protein</topology>
    </subcellularLocation>
</comment>
<gene>
    <name evidence="6" type="ORF">LUCI_4584</name>
</gene>
<dbReference type="InterPro" id="IPR000537">
    <property type="entry name" value="UbiA_prenyltransferase"/>
</dbReference>
<reference evidence="6 7" key="1">
    <citation type="submission" date="2018-06" db="EMBL/GenBank/DDBJ databases">
        <authorList>
            <person name="Strepis N."/>
        </authorList>
    </citation>
    <scope>NUCLEOTIDE SEQUENCE [LARGE SCALE GENOMIC DNA]</scope>
    <source>
        <strain evidence="6">LUCI</strain>
    </source>
</reference>
<evidence type="ECO:0000313" key="6">
    <source>
        <dbReference type="EMBL" id="VBB09294.1"/>
    </source>
</evidence>
<proteinExistence type="predicted"/>
<dbReference type="AlphaFoldDB" id="A0A498RCM5"/>
<dbReference type="Gene3D" id="1.10.357.140">
    <property type="entry name" value="UbiA prenyltransferase"/>
    <property type="match status" value="1"/>
</dbReference>
<dbReference type="InterPro" id="IPR050475">
    <property type="entry name" value="Prenyltransferase_related"/>
</dbReference>
<dbReference type="EMBL" id="UPPP01000116">
    <property type="protein sequence ID" value="VBB09294.1"/>
    <property type="molecule type" value="Genomic_DNA"/>
</dbReference>
<evidence type="ECO:0000256" key="4">
    <source>
        <dbReference type="ARBA" id="ARBA00023136"/>
    </source>
</evidence>
<evidence type="ECO:0000313" key="7">
    <source>
        <dbReference type="Proteomes" id="UP000277811"/>
    </source>
</evidence>
<dbReference type="PANTHER" id="PTHR42723">
    <property type="entry name" value="CHLOROPHYLL SYNTHASE"/>
    <property type="match status" value="1"/>
</dbReference>
<feature type="transmembrane region" description="Helical" evidence="5">
    <location>
        <begin position="152"/>
        <end position="172"/>
    </location>
</feature>
<feature type="transmembrane region" description="Helical" evidence="5">
    <location>
        <begin position="287"/>
        <end position="305"/>
    </location>
</feature>
<dbReference type="PANTHER" id="PTHR42723:SF1">
    <property type="entry name" value="CHLOROPHYLL SYNTHASE, CHLOROPLASTIC"/>
    <property type="match status" value="1"/>
</dbReference>
<keyword evidence="4 5" id="KW-0472">Membrane</keyword>
<protein>
    <recommendedName>
        <fullName evidence="8">Decaprenyl-phosphate phosphoribosyltransferase</fullName>
    </recommendedName>
</protein>
<feature type="transmembrane region" description="Helical" evidence="5">
    <location>
        <begin position="101"/>
        <end position="120"/>
    </location>
</feature>
<dbReference type="NCBIfam" id="NF008978">
    <property type="entry name" value="PRK12324.1-4"/>
    <property type="match status" value="1"/>
</dbReference>
<dbReference type="NCBIfam" id="NF008977">
    <property type="entry name" value="PRK12324.1-2"/>
    <property type="match status" value="1"/>
</dbReference>
<organism evidence="6 7">
    <name type="scientific">Lucifera butyrica</name>
    <dbReference type="NCBI Taxonomy" id="1351585"/>
    <lineage>
        <taxon>Bacteria</taxon>
        <taxon>Bacillati</taxon>
        <taxon>Bacillota</taxon>
        <taxon>Negativicutes</taxon>
        <taxon>Veillonellales</taxon>
        <taxon>Veillonellaceae</taxon>
        <taxon>Lucifera</taxon>
    </lineage>
</organism>
<dbReference type="OrthoDB" id="9803632at2"/>
<dbReference type="Proteomes" id="UP000277811">
    <property type="component" value="Unassembled WGS sequence"/>
</dbReference>
<feature type="transmembrane region" description="Helical" evidence="5">
    <location>
        <begin position="126"/>
        <end position="145"/>
    </location>
</feature>
<dbReference type="GO" id="GO:0016020">
    <property type="term" value="C:membrane"/>
    <property type="evidence" value="ECO:0007669"/>
    <property type="project" value="UniProtKB-SubCell"/>
</dbReference>
<feature type="transmembrane region" description="Helical" evidence="5">
    <location>
        <begin position="39"/>
        <end position="57"/>
    </location>
</feature>
<dbReference type="RefSeq" id="WP_122630094.1">
    <property type="nucleotide sequence ID" value="NZ_UPPP01000116.1"/>
</dbReference>